<dbReference type="RefSeq" id="WP_285671350.1">
    <property type="nucleotide sequence ID" value="NZ_BSYI01000011.1"/>
</dbReference>
<accession>A0ABQ6LLM9</accession>
<organism evidence="1 2">
    <name type="scientific">Paralimibaculum aggregatum</name>
    <dbReference type="NCBI Taxonomy" id="3036245"/>
    <lineage>
        <taxon>Bacteria</taxon>
        <taxon>Pseudomonadati</taxon>
        <taxon>Pseudomonadota</taxon>
        <taxon>Alphaproteobacteria</taxon>
        <taxon>Rhodobacterales</taxon>
        <taxon>Paracoccaceae</taxon>
        <taxon>Paralimibaculum</taxon>
    </lineage>
</organism>
<evidence type="ECO:0000313" key="2">
    <source>
        <dbReference type="Proteomes" id="UP001239909"/>
    </source>
</evidence>
<dbReference type="EMBL" id="BSYI01000011">
    <property type="protein sequence ID" value="GMG82567.1"/>
    <property type="molecule type" value="Genomic_DNA"/>
</dbReference>
<dbReference type="Proteomes" id="UP001239909">
    <property type="component" value="Unassembled WGS sequence"/>
</dbReference>
<name>A0ABQ6LLM9_9RHOB</name>
<gene>
    <name evidence="1" type="ORF">LNKW23_17800</name>
</gene>
<sequence>MDEKAARIATVCECIDHCFAFEVWCRDFAQHEDPDEMVIGLGRGHELVSDATLLLSFLALRRVDEFLRGKRSNADDLIASDIGIDPANVICPKMGSFLTKAERTNINKGAAHLTQWLMLDADSEVDLAEIVIRSVPTFTRLTAELRANDDAGEAARWLDGTDELLAGMAPPRPS</sequence>
<keyword evidence="2" id="KW-1185">Reference proteome</keyword>
<proteinExistence type="predicted"/>
<protein>
    <submittedName>
        <fullName evidence="1">Uncharacterized protein</fullName>
    </submittedName>
</protein>
<evidence type="ECO:0000313" key="1">
    <source>
        <dbReference type="EMBL" id="GMG82567.1"/>
    </source>
</evidence>
<comment type="caution">
    <text evidence="1">The sequence shown here is derived from an EMBL/GenBank/DDBJ whole genome shotgun (WGS) entry which is preliminary data.</text>
</comment>
<reference evidence="1 2" key="1">
    <citation type="submission" date="2023-04" db="EMBL/GenBank/DDBJ databases">
        <title>Marinoamorphus aggregata gen. nov., sp. Nov., isolate from tissue of brittle star Ophioplocus japonicus.</title>
        <authorList>
            <person name="Kawano K."/>
            <person name="Sawayama S."/>
            <person name="Nakagawa S."/>
        </authorList>
    </citation>
    <scope>NUCLEOTIDE SEQUENCE [LARGE SCALE GENOMIC DNA]</scope>
    <source>
        <strain evidence="1 2">NKW23</strain>
    </source>
</reference>